<feature type="domain" description="Small acidic protein-like" evidence="2">
    <location>
        <begin position="365"/>
        <end position="439"/>
    </location>
</feature>
<dbReference type="InterPro" id="IPR028124">
    <property type="entry name" value="SMAP_dom"/>
</dbReference>
<feature type="compositionally biased region" description="Basic and acidic residues" evidence="1">
    <location>
        <begin position="339"/>
        <end position="356"/>
    </location>
</feature>
<dbReference type="RefSeq" id="XP_004706143.2">
    <property type="nucleotide sequence ID" value="XM_004706086.2"/>
</dbReference>
<feature type="region of interest" description="Disordered" evidence="1">
    <location>
        <begin position="98"/>
        <end position="173"/>
    </location>
</feature>
<evidence type="ECO:0000256" key="1">
    <source>
        <dbReference type="SAM" id="MobiDB-lite"/>
    </source>
</evidence>
<sequence length="462" mass="52123">MIRATFHFPGMITKTQRVDVGVGLPEKKKKKKVVKEPELQYSVFKDDYFIEVSPHRTTSRSKSAFHTPETPLVKKKKKKKKVPALDHLEPQAVLLARRPARSASPRKQALSVVELHSGEEKKKKQQRRSVSVLGLPHGLAGEPSLHDRLGVDGPRAGKKLKKHKKEKSAQDPVAFSAQSPWLYEAGDVLYTCAARELEEELAAAKQKRKQGSRIKVKKKKKIYQDGDLPLEHLEISGLARSSSRKRSKKKLAEVEVLDYIPIGEDSKAPVKKKCKSKKQAEPGAEELMLKRKKKKQRKERRDTGAHGDQEADPDLEVVLEKKGNMDETHIDQMRRRALQEEIDRESGKTEVSETKKGKGTKFGQWDTAGFENEDRKLKFLRLIGGFKNLSPPPSSRPSSTASKPNMALGKEAANGLRLSLQQDYERAKSRQHSRRAGLGFSHAPNKVFYIDRTASKSIKFED</sequence>
<dbReference type="Pfam" id="PF15477">
    <property type="entry name" value="SMAP"/>
    <property type="match status" value="1"/>
</dbReference>
<feature type="compositionally biased region" description="Basic residues" evidence="1">
    <location>
        <begin position="73"/>
        <end position="82"/>
    </location>
</feature>
<name>A0ABM0IRL7_ECHTE</name>
<protein>
    <submittedName>
        <fullName evidence="4">Lysine-rich nucleolar protein 1 isoform X1</fullName>
    </submittedName>
</protein>
<feature type="compositionally biased region" description="Basic and acidic residues" evidence="1">
    <location>
        <begin position="299"/>
        <end position="309"/>
    </location>
</feature>
<feature type="region of interest" description="Disordered" evidence="1">
    <location>
        <begin position="268"/>
        <end position="316"/>
    </location>
</feature>
<dbReference type="GeneID" id="101638595"/>
<feature type="region of interest" description="Disordered" evidence="1">
    <location>
        <begin position="60"/>
        <end position="86"/>
    </location>
</feature>
<evidence type="ECO:0000259" key="2">
    <source>
        <dbReference type="Pfam" id="PF15477"/>
    </source>
</evidence>
<reference evidence="4" key="1">
    <citation type="submission" date="2025-08" db="UniProtKB">
        <authorList>
            <consortium name="RefSeq"/>
        </authorList>
    </citation>
    <scope>IDENTIFICATION</scope>
</reference>
<feature type="region of interest" description="Disordered" evidence="1">
    <location>
        <begin position="339"/>
        <end position="367"/>
    </location>
</feature>
<feature type="region of interest" description="Disordered" evidence="1">
    <location>
        <begin position="386"/>
        <end position="414"/>
    </location>
</feature>
<feature type="compositionally biased region" description="Basic residues" evidence="1">
    <location>
        <begin position="156"/>
        <end position="166"/>
    </location>
</feature>
<evidence type="ECO:0000313" key="4">
    <source>
        <dbReference type="RefSeq" id="XP_004706143.2"/>
    </source>
</evidence>
<keyword evidence="3" id="KW-1185">Reference proteome</keyword>
<evidence type="ECO:0000313" key="3">
    <source>
        <dbReference type="Proteomes" id="UP000694863"/>
    </source>
</evidence>
<proteinExistence type="predicted"/>
<dbReference type="PANTHER" id="PTHR22426">
    <property type="entry name" value="ARGININE_SERINE-RICH COILED-COIL PROTEIN 2"/>
    <property type="match status" value="1"/>
</dbReference>
<gene>
    <name evidence="4" type="primary">KNOP1</name>
</gene>
<accession>A0ABM0IRL7</accession>
<dbReference type="Proteomes" id="UP000694863">
    <property type="component" value="Unplaced"/>
</dbReference>
<dbReference type="PANTHER" id="PTHR22426:SF1">
    <property type="entry name" value="LYSINE-RICH NUCLEOLAR PROTEIN 1"/>
    <property type="match status" value="1"/>
</dbReference>
<organism evidence="3 4">
    <name type="scientific">Echinops telfairi</name>
    <name type="common">Lesser hedgehog tenrec</name>
    <dbReference type="NCBI Taxonomy" id="9371"/>
    <lineage>
        <taxon>Eukaryota</taxon>
        <taxon>Metazoa</taxon>
        <taxon>Chordata</taxon>
        <taxon>Craniata</taxon>
        <taxon>Vertebrata</taxon>
        <taxon>Euteleostomi</taxon>
        <taxon>Mammalia</taxon>
        <taxon>Eutheria</taxon>
        <taxon>Afrotheria</taxon>
        <taxon>Tenrecidae</taxon>
        <taxon>Tenrecinae</taxon>
        <taxon>Echinops</taxon>
    </lineage>
</organism>